<protein>
    <submittedName>
        <fullName evidence="2">Uncharacterized protein</fullName>
    </submittedName>
</protein>
<evidence type="ECO:0000256" key="1">
    <source>
        <dbReference type="SAM" id="MobiDB-lite"/>
    </source>
</evidence>
<comment type="caution">
    <text evidence="2">The sequence shown here is derived from an EMBL/GenBank/DDBJ whole genome shotgun (WGS) entry which is preliminary data.</text>
</comment>
<evidence type="ECO:0000313" key="3">
    <source>
        <dbReference type="Proteomes" id="UP001335648"/>
    </source>
</evidence>
<evidence type="ECO:0000313" key="2">
    <source>
        <dbReference type="EMBL" id="KAK5889443.1"/>
    </source>
</evidence>
<sequence>MLTVTFATYNNLSTSMYVQQLLKLQGGVAWGKKEEGSIWRERRKEAEQALKQDESEDHKDGAVNQARAGAFFPP</sequence>
<feature type="region of interest" description="Disordered" evidence="1">
    <location>
        <begin position="43"/>
        <end position="74"/>
    </location>
</feature>
<accession>A0AAN8BRW6</accession>
<gene>
    <name evidence="2" type="ORF">CesoFtcFv8_015447</name>
</gene>
<keyword evidence="3" id="KW-1185">Reference proteome</keyword>
<dbReference type="Proteomes" id="UP001335648">
    <property type="component" value="Unassembled WGS sequence"/>
</dbReference>
<reference evidence="2 3" key="1">
    <citation type="journal article" date="2023" name="Mol. Biol. Evol.">
        <title>Genomics of Secondarily Temperate Adaptation in the Only Non-Antarctic Icefish.</title>
        <authorList>
            <person name="Rivera-Colon A.G."/>
            <person name="Rayamajhi N."/>
            <person name="Minhas B.F."/>
            <person name="Madrigal G."/>
            <person name="Bilyk K.T."/>
            <person name="Yoon V."/>
            <person name="Hune M."/>
            <person name="Gregory S."/>
            <person name="Cheng C.H.C."/>
            <person name="Catchen J.M."/>
        </authorList>
    </citation>
    <scope>NUCLEOTIDE SEQUENCE [LARGE SCALE GENOMIC DNA]</scope>
    <source>
        <strain evidence="2">JC2023a</strain>
    </source>
</reference>
<feature type="compositionally biased region" description="Basic and acidic residues" evidence="1">
    <location>
        <begin position="43"/>
        <end position="61"/>
    </location>
</feature>
<dbReference type="AlphaFoldDB" id="A0AAN8BRW6"/>
<name>A0AAN8BRW6_9TELE</name>
<proteinExistence type="predicted"/>
<organism evidence="2 3">
    <name type="scientific">Champsocephalus esox</name>
    <name type="common">pike icefish</name>
    <dbReference type="NCBI Taxonomy" id="159716"/>
    <lineage>
        <taxon>Eukaryota</taxon>
        <taxon>Metazoa</taxon>
        <taxon>Chordata</taxon>
        <taxon>Craniata</taxon>
        <taxon>Vertebrata</taxon>
        <taxon>Euteleostomi</taxon>
        <taxon>Actinopterygii</taxon>
        <taxon>Neopterygii</taxon>
        <taxon>Teleostei</taxon>
        <taxon>Neoteleostei</taxon>
        <taxon>Acanthomorphata</taxon>
        <taxon>Eupercaria</taxon>
        <taxon>Perciformes</taxon>
        <taxon>Notothenioidei</taxon>
        <taxon>Channichthyidae</taxon>
        <taxon>Champsocephalus</taxon>
    </lineage>
</organism>
<dbReference type="EMBL" id="JAULUE010002057">
    <property type="protein sequence ID" value="KAK5889443.1"/>
    <property type="molecule type" value="Genomic_DNA"/>
</dbReference>